<keyword evidence="5" id="KW-1185">Reference proteome</keyword>
<proteinExistence type="predicted"/>
<gene>
    <name evidence="4" type="ORF">GEOBRER4_n0184</name>
</gene>
<dbReference type="AlphaFoldDB" id="A0A6S6M0Y4"/>
<evidence type="ECO:0000259" key="3">
    <source>
        <dbReference type="Pfam" id="PF01464"/>
    </source>
</evidence>
<evidence type="ECO:0000256" key="2">
    <source>
        <dbReference type="SAM" id="SignalP"/>
    </source>
</evidence>
<keyword evidence="2" id="KW-0732">Signal</keyword>
<name>A0A6S6M0Y4_9BACT</name>
<evidence type="ECO:0000256" key="1">
    <source>
        <dbReference type="SAM" id="MobiDB-lite"/>
    </source>
</evidence>
<dbReference type="CDD" id="cd13400">
    <property type="entry name" value="LT_IagB-like"/>
    <property type="match status" value="1"/>
</dbReference>
<evidence type="ECO:0000313" key="4">
    <source>
        <dbReference type="EMBL" id="BCG45431.1"/>
    </source>
</evidence>
<dbReference type="SUPFAM" id="SSF53955">
    <property type="entry name" value="Lysozyme-like"/>
    <property type="match status" value="1"/>
</dbReference>
<feature type="domain" description="Transglycosylase SLT" evidence="3">
    <location>
        <begin position="26"/>
        <end position="128"/>
    </location>
</feature>
<dbReference type="Proteomes" id="UP000515472">
    <property type="component" value="Chromosome"/>
</dbReference>
<evidence type="ECO:0000313" key="5">
    <source>
        <dbReference type="Proteomes" id="UP000515472"/>
    </source>
</evidence>
<accession>A0A6S6M0Y4</accession>
<organism evidence="4 5">
    <name type="scientific">Citrifermentans bremense</name>
    <dbReference type="NCBI Taxonomy" id="60035"/>
    <lineage>
        <taxon>Bacteria</taxon>
        <taxon>Pseudomonadati</taxon>
        <taxon>Thermodesulfobacteriota</taxon>
        <taxon>Desulfuromonadia</taxon>
        <taxon>Geobacterales</taxon>
        <taxon>Geobacteraceae</taxon>
        <taxon>Citrifermentans</taxon>
    </lineage>
</organism>
<dbReference type="InterPro" id="IPR023346">
    <property type="entry name" value="Lysozyme-like_dom_sf"/>
</dbReference>
<dbReference type="RefSeq" id="WP_185243841.1">
    <property type="nucleotide sequence ID" value="NZ_AP023213.1"/>
</dbReference>
<protein>
    <submittedName>
        <fullName evidence="4">Lytic transglycosylase, catalytic</fullName>
    </submittedName>
</protein>
<reference evidence="4 5" key="1">
    <citation type="submission" date="2020-06" db="EMBL/GenBank/DDBJ databases">
        <title>Interaction of electrochemicaly active bacteria, Geobacter bremensis R4 on different carbon anode.</title>
        <authorList>
            <person name="Meng L."/>
            <person name="Yoshida N."/>
        </authorList>
    </citation>
    <scope>NUCLEOTIDE SEQUENCE [LARGE SCALE GENOMIC DNA]</scope>
    <source>
        <strain evidence="4 5">R4</strain>
    </source>
</reference>
<feature type="signal peptide" evidence="2">
    <location>
        <begin position="1"/>
        <end position="24"/>
    </location>
</feature>
<dbReference type="Pfam" id="PF01464">
    <property type="entry name" value="SLT"/>
    <property type="match status" value="1"/>
</dbReference>
<sequence length="239" mass="26000">MTGKAKLLLAVAALNLALAADASAFCFEEAGQQYGINPQILRAIAKVESNFNPAAVNYNTNGSYDFGLMQINSIWAPTIGKERWNSLGDPCNSVKTGAWILSMCMEKYGYTWKAIGCYNSQTPDKRDKYSKKVFDQLQRVKPLKQEAAYTPLNRRIEDLVREKVDGWVDHAAQGKGEEFTVKVKGAIPSPKEVLKEETPSLADSSLQSALGSSIQQNSLAPQSGDPAMEQGDAAAPPIP</sequence>
<dbReference type="KEGG" id="gbn:GEOBRER4_01810"/>
<feature type="compositionally biased region" description="Polar residues" evidence="1">
    <location>
        <begin position="201"/>
        <end position="221"/>
    </location>
</feature>
<dbReference type="EMBL" id="AP023213">
    <property type="protein sequence ID" value="BCG45431.1"/>
    <property type="molecule type" value="Genomic_DNA"/>
</dbReference>
<dbReference type="InterPro" id="IPR008258">
    <property type="entry name" value="Transglycosylase_SLT_dom_1"/>
</dbReference>
<feature type="region of interest" description="Disordered" evidence="1">
    <location>
        <begin position="189"/>
        <end position="239"/>
    </location>
</feature>
<dbReference type="Gene3D" id="1.10.530.10">
    <property type="match status" value="1"/>
</dbReference>
<feature type="chain" id="PRO_5027605669" evidence="2">
    <location>
        <begin position="25"/>
        <end position="239"/>
    </location>
</feature>